<protein>
    <submittedName>
        <fullName evidence="2">Uncharacterized protein</fullName>
    </submittedName>
</protein>
<proteinExistence type="predicted"/>
<organism evidence="2">
    <name type="scientific">Triticum urartu</name>
    <name type="common">Red wild einkorn</name>
    <name type="synonym">Crithodium urartu</name>
    <dbReference type="NCBI Taxonomy" id="4572"/>
    <lineage>
        <taxon>Eukaryota</taxon>
        <taxon>Viridiplantae</taxon>
        <taxon>Streptophyta</taxon>
        <taxon>Embryophyta</taxon>
        <taxon>Tracheophyta</taxon>
        <taxon>Spermatophyta</taxon>
        <taxon>Magnoliopsida</taxon>
        <taxon>Liliopsida</taxon>
        <taxon>Poales</taxon>
        <taxon>Poaceae</taxon>
        <taxon>BOP clade</taxon>
        <taxon>Pooideae</taxon>
        <taxon>Triticodae</taxon>
        <taxon>Triticeae</taxon>
        <taxon>Triticinae</taxon>
        <taxon>Triticum</taxon>
    </lineage>
</organism>
<gene>
    <name evidence="2" type="ORF">TRIUR3_34939</name>
</gene>
<dbReference type="EMBL" id="KD229394">
    <property type="protein sequence ID" value="EMS50615.1"/>
    <property type="molecule type" value="Genomic_DNA"/>
</dbReference>
<feature type="compositionally biased region" description="Basic residues" evidence="1">
    <location>
        <begin position="46"/>
        <end position="56"/>
    </location>
</feature>
<feature type="region of interest" description="Disordered" evidence="1">
    <location>
        <begin position="45"/>
        <end position="86"/>
    </location>
</feature>
<sequence>MGKNGPSASSFLGHGGERWWWQLGGAGKPVGGLEHGRSQLVYRAARQGRGRRRPHGLPKPGSARNRRLARRPRRGQGRVKLLLGSGPGTGRLAARDALGGRAPVVACGCGGKVTWKLEEGRGGKWSKLARRQVPGDGRWVGADCGGAIHIVGRWRRPDPGRGTRVAARSAASDGGGRSETMARFAMRDGAGAGWGRWRAPGDDGGADWGRWQWMVGSGAVSDGCLYGPST</sequence>
<name>M7ZE05_TRIUA</name>
<accession>M7ZE05</accession>
<reference evidence="2" key="1">
    <citation type="journal article" date="2013" name="Nature">
        <title>Draft genome of the wheat A-genome progenitor Triticum urartu.</title>
        <authorList>
            <person name="Ling H.Q."/>
            <person name="Zhao S."/>
            <person name="Liu D."/>
            <person name="Wang J."/>
            <person name="Sun H."/>
            <person name="Zhang C."/>
            <person name="Fan H."/>
            <person name="Li D."/>
            <person name="Dong L."/>
            <person name="Tao Y."/>
            <person name="Gao C."/>
            <person name="Wu H."/>
            <person name="Li Y."/>
            <person name="Cui Y."/>
            <person name="Guo X."/>
            <person name="Zheng S."/>
            <person name="Wang B."/>
            <person name="Yu K."/>
            <person name="Liang Q."/>
            <person name="Yang W."/>
            <person name="Lou X."/>
            <person name="Chen J."/>
            <person name="Feng M."/>
            <person name="Jian J."/>
            <person name="Zhang X."/>
            <person name="Luo G."/>
            <person name="Jiang Y."/>
            <person name="Liu J."/>
            <person name="Wang Z."/>
            <person name="Sha Y."/>
            <person name="Zhang B."/>
            <person name="Wu H."/>
            <person name="Tang D."/>
            <person name="Shen Q."/>
            <person name="Xue P."/>
            <person name="Zou S."/>
            <person name="Wang X."/>
            <person name="Liu X."/>
            <person name="Wang F."/>
            <person name="Yang Y."/>
            <person name="An X."/>
            <person name="Dong Z."/>
            <person name="Zhang K."/>
            <person name="Zhang X."/>
            <person name="Luo M.C."/>
            <person name="Dvorak J."/>
            <person name="Tong Y."/>
            <person name="Wang J."/>
            <person name="Yang H."/>
            <person name="Li Z."/>
            <person name="Wang D."/>
            <person name="Zhang A."/>
            <person name="Wang J."/>
        </authorList>
    </citation>
    <scope>NUCLEOTIDE SEQUENCE</scope>
</reference>
<evidence type="ECO:0000256" key="1">
    <source>
        <dbReference type="SAM" id="MobiDB-lite"/>
    </source>
</evidence>
<feature type="compositionally biased region" description="Basic residues" evidence="1">
    <location>
        <begin position="64"/>
        <end position="77"/>
    </location>
</feature>
<evidence type="ECO:0000313" key="2">
    <source>
        <dbReference type="EMBL" id="EMS50615.1"/>
    </source>
</evidence>
<dbReference type="AlphaFoldDB" id="M7ZE05"/>